<accession>A0A382UX85</accession>
<organism evidence="1">
    <name type="scientific">marine metagenome</name>
    <dbReference type="NCBI Taxonomy" id="408172"/>
    <lineage>
        <taxon>unclassified sequences</taxon>
        <taxon>metagenomes</taxon>
        <taxon>ecological metagenomes</taxon>
    </lineage>
</organism>
<dbReference type="SUPFAM" id="SSF53335">
    <property type="entry name" value="S-adenosyl-L-methionine-dependent methyltransferases"/>
    <property type="match status" value="1"/>
</dbReference>
<gene>
    <name evidence="1" type="ORF">METZ01_LOCUS391125</name>
</gene>
<evidence type="ECO:0008006" key="2">
    <source>
        <dbReference type="Google" id="ProtNLM"/>
    </source>
</evidence>
<protein>
    <recommendedName>
        <fullName evidence="2">SAM-dependent methyltransferase</fullName>
    </recommendedName>
</protein>
<name>A0A382UX85_9ZZZZ</name>
<reference evidence="1" key="1">
    <citation type="submission" date="2018-05" db="EMBL/GenBank/DDBJ databases">
        <authorList>
            <person name="Lanie J.A."/>
            <person name="Ng W.-L."/>
            <person name="Kazmierczak K.M."/>
            <person name="Andrzejewski T.M."/>
            <person name="Davidsen T.M."/>
            <person name="Wayne K.J."/>
            <person name="Tettelin H."/>
            <person name="Glass J.I."/>
            <person name="Rusch D."/>
            <person name="Podicherti R."/>
            <person name="Tsui H.-C.T."/>
            <person name="Winkler M.E."/>
        </authorList>
    </citation>
    <scope>NUCLEOTIDE SEQUENCE</scope>
</reference>
<proteinExistence type="predicted"/>
<dbReference type="InterPro" id="IPR029063">
    <property type="entry name" value="SAM-dependent_MTases_sf"/>
</dbReference>
<evidence type="ECO:0000313" key="1">
    <source>
        <dbReference type="EMBL" id="SVD38271.1"/>
    </source>
</evidence>
<feature type="non-terminal residue" evidence="1">
    <location>
        <position position="1"/>
    </location>
</feature>
<dbReference type="AlphaFoldDB" id="A0A382UX85"/>
<dbReference type="Gene3D" id="3.40.50.150">
    <property type="entry name" value="Vaccinia Virus protein VP39"/>
    <property type="match status" value="1"/>
</dbReference>
<dbReference type="EMBL" id="UINC01147129">
    <property type="protein sequence ID" value="SVD38271.1"/>
    <property type="molecule type" value="Genomic_DNA"/>
</dbReference>
<sequence length="134" mass="15665">CFSAIHRHLKHDGKVIIDMFYPDLEMFDQDNRIYYVTKEIYDASSKTSTLVKHRSNFDIHSQVIQTTLIVEISLAGNVTETRYTDFSLRYIHPKEAEYLFLNNGFATKNLVTNFTNLAEENEMSEMVFELEKIA</sequence>
<dbReference type="Gene3D" id="2.20.25.110">
    <property type="entry name" value="S-adenosyl-L-methionine-dependent methyltransferases"/>
    <property type="match status" value="1"/>
</dbReference>